<evidence type="ECO:0000313" key="5">
    <source>
        <dbReference type="Proteomes" id="UP001198182"/>
    </source>
</evidence>
<dbReference type="InterPro" id="IPR000835">
    <property type="entry name" value="HTH_MarR-typ"/>
</dbReference>
<dbReference type="GO" id="GO:0006950">
    <property type="term" value="P:response to stress"/>
    <property type="evidence" value="ECO:0007669"/>
    <property type="project" value="TreeGrafter"/>
</dbReference>
<dbReference type="InterPro" id="IPR036390">
    <property type="entry name" value="WH_DNA-bd_sf"/>
</dbReference>
<dbReference type="PANTHER" id="PTHR33164:SF56">
    <property type="entry name" value="HTH-TYPE TRANSCRIPTIONAL REGULATOR MHQR"/>
    <property type="match status" value="1"/>
</dbReference>
<sequence length="181" mass="20923">MQQLSEFPRPGKKEHTVLHKTKQMTLRVRMLLDSMLPDKDITPSQGNILGYLYRHCGEGETVTATQIHNDLRLSRATISALLKKLRLKGYLNFETAECDDRLKSITLTEKALKNQEQIDECFDYVEEQLFLGFSEDEKKESIELLTRMLANLDQALKETMYSGQKRHSSVEKILSKEEEIS</sequence>
<feature type="domain" description="HTH marR-type" evidence="3">
    <location>
        <begin position="14"/>
        <end position="150"/>
    </location>
</feature>
<dbReference type="GO" id="GO:0003700">
    <property type="term" value="F:DNA-binding transcription factor activity"/>
    <property type="evidence" value="ECO:0007669"/>
    <property type="project" value="InterPro"/>
</dbReference>
<dbReference type="Gene3D" id="1.10.10.10">
    <property type="entry name" value="Winged helix-like DNA-binding domain superfamily/Winged helix DNA-binding domain"/>
    <property type="match status" value="1"/>
</dbReference>
<keyword evidence="1" id="KW-0805">Transcription regulation</keyword>
<keyword evidence="5" id="KW-1185">Reference proteome</keyword>
<keyword evidence="2" id="KW-0804">Transcription</keyword>
<accession>A0AAE3E8I7</accession>
<dbReference type="EMBL" id="JAJEQR010000001">
    <property type="protein sequence ID" value="MCC2229456.1"/>
    <property type="molecule type" value="Genomic_DNA"/>
</dbReference>
<dbReference type="PROSITE" id="PS50995">
    <property type="entry name" value="HTH_MARR_2"/>
    <property type="match status" value="1"/>
</dbReference>
<dbReference type="PANTHER" id="PTHR33164">
    <property type="entry name" value="TRANSCRIPTIONAL REGULATOR, MARR FAMILY"/>
    <property type="match status" value="1"/>
</dbReference>
<evidence type="ECO:0000259" key="3">
    <source>
        <dbReference type="PROSITE" id="PS50995"/>
    </source>
</evidence>
<evidence type="ECO:0000313" key="4">
    <source>
        <dbReference type="EMBL" id="MCC2229456.1"/>
    </source>
</evidence>
<gene>
    <name evidence="4" type="ORF">LKD81_00380</name>
</gene>
<reference evidence="4" key="1">
    <citation type="submission" date="2021-10" db="EMBL/GenBank/DDBJ databases">
        <title>Anaerobic single-cell dispensing facilitates the cultivation of human gut bacteria.</title>
        <authorList>
            <person name="Afrizal A."/>
        </authorList>
    </citation>
    <scope>NUCLEOTIDE SEQUENCE</scope>
    <source>
        <strain evidence="4">CLA-AA-H215</strain>
    </source>
</reference>
<proteinExistence type="predicted"/>
<name>A0AAE3E8I7_9FIRM</name>
<comment type="caution">
    <text evidence="4">The sequence shown here is derived from an EMBL/GenBank/DDBJ whole genome shotgun (WGS) entry which is preliminary data.</text>
</comment>
<dbReference type="SUPFAM" id="SSF46785">
    <property type="entry name" value="Winged helix' DNA-binding domain"/>
    <property type="match status" value="1"/>
</dbReference>
<dbReference type="InterPro" id="IPR039422">
    <property type="entry name" value="MarR/SlyA-like"/>
</dbReference>
<protein>
    <submittedName>
        <fullName evidence="4">MarR family transcriptional regulator</fullName>
    </submittedName>
</protein>
<dbReference type="AlphaFoldDB" id="A0AAE3E8I7"/>
<evidence type="ECO:0000256" key="2">
    <source>
        <dbReference type="ARBA" id="ARBA00023163"/>
    </source>
</evidence>
<organism evidence="4 5">
    <name type="scientific">Hominifimenecus microfluidus</name>
    <dbReference type="NCBI Taxonomy" id="2885348"/>
    <lineage>
        <taxon>Bacteria</taxon>
        <taxon>Bacillati</taxon>
        <taxon>Bacillota</taxon>
        <taxon>Clostridia</taxon>
        <taxon>Lachnospirales</taxon>
        <taxon>Lachnospiraceae</taxon>
        <taxon>Hominifimenecus</taxon>
    </lineage>
</organism>
<dbReference type="PRINTS" id="PR00598">
    <property type="entry name" value="HTHMARR"/>
</dbReference>
<dbReference type="RefSeq" id="WP_308452293.1">
    <property type="nucleotide sequence ID" value="NZ_JAJEQR010000001.1"/>
</dbReference>
<dbReference type="InterPro" id="IPR036388">
    <property type="entry name" value="WH-like_DNA-bd_sf"/>
</dbReference>
<evidence type="ECO:0000256" key="1">
    <source>
        <dbReference type="ARBA" id="ARBA00023015"/>
    </source>
</evidence>
<dbReference type="SMART" id="SM00347">
    <property type="entry name" value="HTH_MARR"/>
    <property type="match status" value="1"/>
</dbReference>
<dbReference type="Pfam" id="PF12802">
    <property type="entry name" value="MarR_2"/>
    <property type="match status" value="1"/>
</dbReference>
<dbReference type="Proteomes" id="UP001198182">
    <property type="component" value="Unassembled WGS sequence"/>
</dbReference>